<dbReference type="RefSeq" id="WP_105718407.1">
    <property type="nucleotide sequence ID" value="NZ_PVBQ01000020.1"/>
</dbReference>
<name>A0A2S9IY80_9SPHI</name>
<evidence type="ECO:0000313" key="1">
    <source>
        <dbReference type="EMBL" id="PRD45483.1"/>
    </source>
</evidence>
<keyword evidence="2" id="KW-1185">Reference proteome</keyword>
<gene>
    <name evidence="1" type="ORF">C5745_17995</name>
</gene>
<accession>A0A2S9IY80</accession>
<proteinExistence type="predicted"/>
<protein>
    <recommendedName>
        <fullName evidence="3">Outer membrane protein beta-barrel domain-containing protein</fullName>
    </recommendedName>
</protein>
<dbReference type="OrthoDB" id="792672at2"/>
<organism evidence="1 2">
    <name type="scientific">Sphingobacterium haloxyli</name>
    <dbReference type="NCBI Taxonomy" id="2100533"/>
    <lineage>
        <taxon>Bacteria</taxon>
        <taxon>Pseudomonadati</taxon>
        <taxon>Bacteroidota</taxon>
        <taxon>Sphingobacteriia</taxon>
        <taxon>Sphingobacteriales</taxon>
        <taxon>Sphingobacteriaceae</taxon>
        <taxon>Sphingobacterium</taxon>
    </lineage>
</organism>
<evidence type="ECO:0008006" key="3">
    <source>
        <dbReference type="Google" id="ProtNLM"/>
    </source>
</evidence>
<evidence type="ECO:0000313" key="2">
    <source>
        <dbReference type="Proteomes" id="UP000239711"/>
    </source>
</evidence>
<comment type="caution">
    <text evidence="1">The sequence shown here is derived from an EMBL/GenBank/DDBJ whole genome shotgun (WGS) entry which is preliminary data.</text>
</comment>
<reference evidence="1 2" key="1">
    <citation type="submission" date="2018-02" db="EMBL/GenBank/DDBJ databases">
        <title>The draft genome of Sphingobacterium sp. 5JN-11.</title>
        <authorList>
            <person name="Liu L."/>
            <person name="Li L."/>
            <person name="Liang L."/>
            <person name="Zhang X."/>
            <person name="Wang T."/>
        </authorList>
    </citation>
    <scope>NUCLEOTIDE SEQUENCE [LARGE SCALE GENOMIC DNA]</scope>
    <source>
        <strain evidence="1 2">5JN-11</strain>
    </source>
</reference>
<dbReference type="EMBL" id="PVBQ01000020">
    <property type="protein sequence ID" value="PRD45483.1"/>
    <property type="molecule type" value="Genomic_DNA"/>
</dbReference>
<sequence length="166" mass="18394">MLLLATLAQAQNQDATTSSRSPLKSGFVLLHRLGVANQNSWSVDLGLASFSWYRDSAEKLFDVSFGVESHFIKPFGIAPKVNFDMGFEVGNSMYFITGGLDAGLLTDFSNNSFFVTPKVGFSAASIVRVYYGYHILQKPTDFPKIGNHRISLEINMAAFHNFKIIQ</sequence>
<dbReference type="Proteomes" id="UP000239711">
    <property type="component" value="Unassembled WGS sequence"/>
</dbReference>
<dbReference type="AlphaFoldDB" id="A0A2S9IY80"/>